<organism evidence="2 3">
    <name type="scientific">Halogranum rubrum</name>
    <dbReference type="NCBI Taxonomy" id="553466"/>
    <lineage>
        <taxon>Archaea</taxon>
        <taxon>Methanobacteriati</taxon>
        <taxon>Methanobacteriota</taxon>
        <taxon>Stenosarchaea group</taxon>
        <taxon>Halobacteria</taxon>
        <taxon>Halobacteriales</taxon>
        <taxon>Haloferacaceae</taxon>
    </lineage>
</organism>
<dbReference type="EMBL" id="FOTC01000003">
    <property type="protein sequence ID" value="SFL23495.1"/>
    <property type="molecule type" value="Genomic_DNA"/>
</dbReference>
<dbReference type="Pfam" id="PF04367">
    <property type="entry name" value="DUF502"/>
    <property type="match status" value="1"/>
</dbReference>
<sequence>MNVLARARNSFVAGLLLVTPLAVTIFVLQFVFVRLAGILDPVVAATELTNYTANIELVAQLLAAVLIALVITVLGFVASWSLGQRLFGGFERAVGLVPVVRTVYFGVRQVSESLTKRDDRFESVVLVEYPREGVYRIGFVTSDSPSSFDDATGEDTVAVFLPHSPNPTAGALVMVAPDQLHEVDMSVSRGLRLVVTTGLTVDEDEIPAGVVQ</sequence>
<keyword evidence="1" id="KW-1133">Transmembrane helix</keyword>
<dbReference type="PANTHER" id="PTHR31876">
    <property type="entry name" value="COV-LIKE PROTEIN 1"/>
    <property type="match status" value="1"/>
</dbReference>
<keyword evidence="1" id="KW-0472">Membrane</keyword>
<evidence type="ECO:0000313" key="3">
    <source>
        <dbReference type="Proteomes" id="UP000199607"/>
    </source>
</evidence>
<dbReference type="InterPro" id="IPR007462">
    <property type="entry name" value="COV1-like"/>
</dbReference>
<dbReference type="Proteomes" id="UP000199607">
    <property type="component" value="Unassembled WGS sequence"/>
</dbReference>
<proteinExistence type="predicted"/>
<keyword evidence="3" id="KW-1185">Reference proteome</keyword>
<accession>A0A1I4G069</accession>
<feature type="transmembrane region" description="Helical" evidence="1">
    <location>
        <begin position="12"/>
        <end position="37"/>
    </location>
</feature>
<gene>
    <name evidence="2" type="ORF">SAMN04487950_2964</name>
</gene>
<evidence type="ECO:0000313" key="2">
    <source>
        <dbReference type="EMBL" id="SFL23495.1"/>
    </source>
</evidence>
<reference evidence="3" key="1">
    <citation type="submission" date="2016-10" db="EMBL/GenBank/DDBJ databases">
        <authorList>
            <person name="Varghese N."/>
            <person name="Submissions S."/>
        </authorList>
    </citation>
    <scope>NUCLEOTIDE SEQUENCE [LARGE SCALE GENOMIC DNA]</scope>
    <source>
        <strain evidence="3">CGMCC 1.7738</strain>
    </source>
</reference>
<keyword evidence="1" id="KW-0812">Transmembrane</keyword>
<name>A0A1I4G069_9EURY</name>
<evidence type="ECO:0000256" key="1">
    <source>
        <dbReference type="SAM" id="Phobius"/>
    </source>
</evidence>
<dbReference type="PANTHER" id="PTHR31876:SF26">
    <property type="entry name" value="PROTEIN LIKE COV 2"/>
    <property type="match status" value="1"/>
</dbReference>
<dbReference type="RefSeq" id="WP_089870184.1">
    <property type="nucleotide sequence ID" value="NZ_FOTC01000003.1"/>
</dbReference>
<feature type="transmembrane region" description="Helical" evidence="1">
    <location>
        <begin position="57"/>
        <end position="82"/>
    </location>
</feature>
<protein>
    <submittedName>
        <fullName evidence="2">Uncharacterized membrane protein</fullName>
    </submittedName>
</protein>
<dbReference type="AlphaFoldDB" id="A0A1I4G069"/>